<sequence length="204" mass="22690">MFIAKQVFKYLQMARLPLSHVFTFPIQQLTIQHFPIACRIPNAMLNLADKDSEEKEDDLLVKHDQTFSISPRKDTNVESNFKELCIPNVTMNASDVDTNINSSEHIITSLPHHITVTPPRVPIYESNIDEGGTSNITKNLSTKDSNFIMGEGSLTLAIETIAIPPPQTSTIPRTLVPSVSPTLQGFMNDPITTLLFSQSTEPEI</sequence>
<dbReference type="EMBL" id="OX465080">
    <property type="protein sequence ID" value="CAI9282171.1"/>
    <property type="molecule type" value="Genomic_DNA"/>
</dbReference>
<evidence type="ECO:0000313" key="1">
    <source>
        <dbReference type="EMBL" id="CAI9282171.1"/>
    </source>
</evidence>
<proteinExistence type="predicted"/>
<dbReference type="Proteomes" id="UP001177003">
    <property type="component" value="Chromosome 4"/>
</dbReference>
<accession>A0AA35YXM3</accession>
<dbReference type="AlphaFoldDB" id="A0AA35YXM3"/>
<evidence type="ECO:0000313" key="2">
    <source>
        <dbReference type="Proteomes" id="UP001177003"/>
    </source>
</evidence>
<keyword evidence="2" id="KW-1185">Reference proteome</keyword>
<name>A0AA35YXM3_LACSI</name>
<protein>
    <submittedName>
        <fullName evidence="1">Uncharacterized protein</fullName>
    </submittedName>
</protein>
<gene>
    <name evidence="1" type="ORF">LSALG_LOCUS21823</name>
</gene>
<reference evidence="1" key="1">
    <citation type="submission" date="2023-04" db="EMBL/GenBank/DDBJ databases">
        <authorList>
            <person name="Vijverberg K."/>
            <person name="Xiong W."/>
            <person name="Schranz E."/>
        </authorList>
    </citation>
    <scope>NUCLEOTIDE SEQUENCE</scope>
</reference>
<organism evidence="1 2">
    <name type="scientific">Lactuca saligna</name>
    <name type="common">Willowleaf lettuce</name>
    <dbReference type="NCBI Taxonomy" id="75948"/>
    <lineage>
        <taxon>Eukaryota</taxon>
        <taxon>Viridiplantae</taxon>
        <taxon>Streptophyta</taxon>
        <taxon>Embryophyta</taxon>
        <taxon>Tracheophyta</taxon>
        <taxon>Spermatophyta</taxon>
        <taxon>Magnoliopsida</taxon>
        <taxon>eudicotyledons</taxon>
        <taxon>Gunneridae</taxon>
        <taxon>Pentapetalae</taxon>
        <taxon>asterids</taxon>
        <taxon>campanulids</taxon>
        <taxon>Asterales</taxon>
        <taxon>Asteraceae</taxon>
        <taxon>Cichorioideae</taxon>
        <taxon>Cichorieae</taxon>
        <taxon>Lactucinae</taxon>
        <taxon>Lactuca</taxon>
    </lineage>
</organism>